<dbReference type="InterPro" id="IPR003680">
    <property type="entry name" value="Flavodoxin_fold"/>
</dbReference>
<dbReference type="InterPro" id="IPR029039">
    <property type="entry name" value="Flavoprotein-like_sf"/>
</dbReference>
<dbReference type="SUPFAM" id="SSF52218">
    <property type="entry name" value="Flavoproteins"/>
    <property type="match status" value="1"/>
</dbReference>
<dbReference type="InterPro" id="IPR052397">
    <property type="entry name" value="NADPH-QR_MdaB"/>
</dbReference>
<comment type="similarity">
    <text evidence="4">Belongs to the oxidoreductase MdaB family.</text>
</comment>
<feature type="domain" description="Flavodoxin-like fold" evidence="5">
    <location>
        <begin position="29"/>
        <end position="219"/>
    </location>
</feature>
<evidence type="ECO:0000313" key="7">
    <source>
        <dbReference type="Proteomes" id="UP001158050"/>
    </source>
</evidence>
<organism evidence="6 7">
    <name type="scientific">Epilithonimonas pallida</name>
    <dbReference type="NCBI Taxonomy" id="373671"/>
    <lineage>
        <taxon>Bacteria</taxon>
        <taxon>Pseudomonadati</taxon>
        <taxon>Bacteroidota</taxon>
        <taxon>Flavobacteriia</taxon>
        <taxon>Flavobacteriales</taxon>
        <taxon>Weeksellaceae</taxon>
        <taxon>Chryseobacterium group</taxon>
        <taxon>Epilithonimonas</taxon>
    </lineage>
</organism>
<dbReference type="Pfam" id="PF02525">
    <property type="entry name" value="Flavodoxin_2"/>
    <property type="match status" value="1"/>
</dbReference>
<gene>
    <name evidence="6" type="ORF">SAMN05421679_104111</name>
</gene>
<proteinExistence type="inferred from homology"/>
<protein>
    <submittedName>
        <fullName evidence="6">Modulator of drug activity B</fullName>
    </submittedName>
</protein>
<evidence type="ECO:0000313" key="6">
    <source>
        <dbReference type="EMBL" id="SMP92593.1"/>
    </source>
</evidence>
<keyword evidence="2" id="KW-0285">Flavoprotein</keyword>
<keyword evidence="3" id="KW-0274">FAD</keyword>
<comment type="caution">
    <text evidence="6">The sequence shown here is derived from an EMBL/GenBank/DDBJ whole genome shotgun (WGS) entry which is preliminary data.</text>
</comment>
<evidence type="ECO:0000256" key="3">
    <source>
        <dbReference type="ARBA" id="ARBA00022827"/>
    </source>
</evidence>
<sequence length="233" mass="27427">MQIYNLYYFYNSFFCWNFALLNYQVRKMKKIFIINGGQKFAHSGGSFNNTITKWTKETLYEQGFEIKITNINDDFNPVDEAENFKWADVVIYHFPVWWFQVPNRLKFYIDEVFTAGHNNGIYKSDGRSRVNPAINYGTGGLMHGKHYFVTTSWNAPETAFTLEGEFFNQHSVDEGVLFGFHRMNAFTGMKSLGSFHFHDMEKQATQERIDNYEIEYKNYLKAVFADKESQVLN</sequence>
<dbReference type="PANTHER" id="PTHR46305">
    <property type="match status" value="1"/>
</dbReference>
<dbReference type="PANTHER" id="PTHR46305:SF3">
    <property type="entry name" value="NADPH:QUINONE OXIDOREDUCTASE MDAB"/>
    <property type="match status" value="1"/>
</dbReference>
<evidence type="ECO:0000259" key="5">
    <source>
        <dbReference type="Pfam" id="PF02525"/>
    </source>
</evidence>
<accession>A0ABY1R1T7</accession>
<dbReference type="Gene3D" id="3.40.50.360">
    <property type="match status" value="1"/>
</dbReference>
<evidence type="ECO:0000256" key="4">
    <source>
        <dbReference type="ARBA" id="ARBA00037981"/>
    </source>
</evidence>
<name>A0ABY1R1T7_9FLAO</name>
<dbReference type="EMBL" id="FXUO01000004">
    <property type="protein sequence ID" value="SMP92593.1"/>
    <property type="molecule type" value="Genomic_DNA"/>
</dbReference>
<evidence type="ECO:0000256" key="1">
    <source>
        <dbReference type="ARBA" id="ARBA00001974"/>
    </source>
</evidence>
<reference evidence="6 7" key="1">
    <citation type="submission" date="2017-05" db="EMBL/GenBank/DDBJ databases">
        <authorList>
            <person name="Varghese N."/>
            <person name="Submissions S."/>
        </authorList>
    </citation>
    <scope>NUCLEOTIDE SEQUENCE [LARGE SCALE GENOMIC DNA]</scope>
    <source>
        <strain evidence="6 7">DSM 18015</strain>
    </source>
</reference>
<evidence type="ECO:0000256" key="2">
    <source>
        <dbReference type="ARBA" id="ARBA00022630"/>
    </source>
</evidence>
<dbReference type="Proteomes" id="UP001158050">
    <property type="component" value="Unassembled WGS sequence"/>
</dbReference>
<comment type="cofactor">
    <cofactor evidence="1">
        <name>FAD</name>
        <dbReference type="ChEBI" id="CHEBI:57692"/>
    </cofactor>
</comment>
<keyword evidence="7" id="KW-1185">Reference proteome</keyword>